<evidence type="ECO:0000313" key="1">
    <source>
        <dbReference type="EMBL" id="MCU7695132.1"/>
    </source>
</evidence>
<dbReference type="Proteomes" id="UP001209317">
    <property type="component" value="Unassembled WGS sequence"/>
</dbReference>
<protein>
    <submittedName>
        <fullName evidence="1">Uncharacterized protein</fullName>
    </submittedName>
</protein>
<proteinExistence type="predicted"/>
<dbReference type="EMBL" id="JAOTPL010000019">
    <property type="protein sequence ID" value="MCU7695132.1"/>
    <property type="molecule type" value="Genomic_DNA"/>
</dbReference>
<accession>A0AAE3ISR2</accession>
<comment type="caution">
    <text evidence="1">The sequence shown here is derived from an EMBL/GenBank/DDBJ whole genome shotgun (WGS) entry which is preliminary data.</text>
</comment>
<reference evidence="1" key="1">
    <citation type="submission" date="2022-10" db="EMBL/GenBank/DDBJ databases">
        <authorList>
            <person name="Kim H.S."/>
            <person name="Kim J.-S."/>
            <person name="Suh M.K."/>
            <person name="Eom M.K."/>
            <person name="Lee J.-S."/>
        </authorList>
    </citation>
    <scope>NUCLEOTIDE SEQUENCE</scope>
    <source>
        <strain evidence="1">LIP-5</strain>
    </source>
</reference>
<dbReference type="AlphaFoldDB" id="A0AAE3ISR2"/>
<sequence length="384" mass="45642">MKSILFTLCLLPLIVLSQKMDKEFVLFLNQQKTSAKDYVINQFKKYDIVILCERNHKEFTQYELVKEILEDPYFIKNVGHIFTELGCVNMDARLNKFLQSKNTTSIDSDNRLLAVYRDIFDQPYWEPHSYPWLINTVFNMNQRLQPALKLQMHPIDQSFDWAQIKSAADYRRYYTNRSHRDSLMGINVAEKFDKLKLKKALVIMNYKHAFLKSHTFLNEKLHNTGEYLYNRYKNRVAGIYLMGLAIPQINNYTIVQNGKWDFYLESLNKKSVGFDLSNTPFGKAAFDVIPPDNNGKYEYKYEEMFTGLLYYKPLKEHCLKTGWKGFASNDFLPELRRRIEIFSEAMDMNLSSEQKERLMYEHNKIVCSKYPNLNSFMEMINQWK</sequence>
<organism evidence="1 2">
    <name type="scientific">Haoranjiania flava</name>
    <dbReference type="NCBI Taxonomy" id="1856322"/>
    <lineage>
        <taxon>Bacteria</taxon>
        <taxon>Pseudomonadati</taxon>
        <taxon>Bacteroidota</taxon>
        <taxon>Chitinophagia</taxon>
        <taxon>Chitinophagales</taxon>
        <taxon>Chitinophagaceae</taxon>
        <taxon>Haoranjiania</taxon>
    </lineage>
</organism>
<keyword evidence="2" id="KW-1185">Reference proteome</keyword>
<dbReference type="RefSeq" id="WP_263038619.1">
    <property type="nucleotide sequence ID" value="NZ_JAOTPL010000019.1"/>
</dbReference>
<evidence type="ECO:0000313" key="2">
    <source>
        <dbReference type="Proteomes" id="UP001209317"/>
    </source>
</evidence>
<gene>
    <name evidence="1" type="ORF">OD355_11445</name>
</gene>
<name>A0AAE3ISR2_9BACT</name>